<dbReference type="Proteomes" id="UP000503144">
    <property type="component" value="Chromosome"/>
</dbReference>
<dbReference type="AlphaFoldDB" id="A0AAE6ZD81"/>
<accession>A0AAE6ZD81</accession>
<dbReference type="EMBL" id="CP051204">
    <property type="protein sequence ID" value="QJB37319.1"/>
    <property type="molecule type" value="Genomic_DNA"/>
</dbReference>
<organism evidence="2 4">
    <name type="scientific">Chitinophaga oryzae</name>
    <dbReference type="NCBI Taxonomy" id="2725414"/>
    <lineage>
        <taxon>Bacteria</taxon>
        <taxon>Pseudomonadati</taxon>
        <taxon>Bacteroidota</taxon>
        <taxon>Chitinophagia</taxon>
        <taxon>Chitinophagales</taxon>
        <taxon>Chitinophagaceae</taxon>
        <taxon>Chitinophaga</taxon>
    </lineage>
</organism>
<evidence type="ECO:0000313" key="4">
    <source>
        <dbReference type="Proteomes" id="UP000502421"/>
    </source>
</evidence>
<keyword evidence="1" id="KW-0812">Transmembrane</keyword>
<evidence type="ECO:0008006" key="6">
    <source>
        <dbReference type="Google" id="ProtNLM"/>
    </source>
</evidence>
<proteinExistence type="predicted"/>
<protein>
    <recommendedName>
        <fullName evidence="6">DUF2214 domain-containing protein</fullName>
    </recommendedName>
</protein>
<dbReference type="KEGG" id="coy:HF329_05740"/>
<reference evidence="2 5" key="2">
    <citation type="submission" date="2020-09" db="EMBL/GenBank/DDBJ databases">
        <authorList>
            <person name="Kittiwongwattana C."/>
        </authorList>
    </citation>
    <scope>NUCLEOTIDE SEQUENCE</scope>
    <source>
        <strain evidence="3 5">1303</strain>
        <strain evidence="2">1310</strain>
    </source>
</reference>
<evidence type="ECO:0000313" key="5">
    <source>
        <dbReference type="Proteomes" id="UP000503144"/>
    </source>
</evidence>
<keyword evidence="1" id="KW-1133">Transmembrane helix</keyword>
<dbReference type="Proteomes" id="UP000502421">
    <property type="component" value="Chromosome"/>
</dbReference>
<feature type="transmembrane region" description="Helical" evidence="1">
    <location>
        <begin position="135"/>
        <end position="155"/>
    </location>
</feature>
<evidence type="ECO:0000313" key="2">
    <source>
        <dbReference type="EMBL" id="QJB30828.1"/>
    </source>
</evidence>
<reference evidence="4" key="1">
    <citation type="submission" date="2020-04" db="EMBL/GenBank/DDBJ databases">
        <authorList>
            <person name="Kittiwongwattana C."/>
        </authorList>
    </citation>
    <scope>NUCLEOTIDE SEQUENCE [LARGE SCALE GENOMIC DNA]</scope>
    <source>
        <strain evidence="4">1310</strain>
    </source>
</reference>
<name>A0AAE6ZD81_9BACT</name>
<keyword evidence="1" id="KW-0472">Membrane</keyword>
<gene>
    <name evidence="3" type="ORF">HF324_05415</name>
    <name evidence="2" type="ORF">HF329_05740</name>
</gene>
<feature type="transmembrane region" description="Helical" evidence="1">
    <location>
        <begin position="6"/>
        <end position="28"/>
    </location>
</feature>
<sequence>MNTYLLSLLTHIIGLAMVAGIVLAGFLANRRFWKIYATDRTRAVAILDLTARFPVAMGIGMLLLLVSGTIMMAQVHGVYGEQLWFRIKMVMFLLVIVNGIMGRRLGLKMKPVLQSAASNENIGISLEPLKARLNLFYILQLLLLLAIFSCGVLKFT</sequence>
<evidence type="ECO:0000313" key="3">
    <source>
        <dbReference type="EMBL" id="QJB37319.1"/>
    </source>
</evidence>
<dbReference type="EMBL" id="CP051205">
    <property type="protein sequence ID" value="QJB30828.1"/>
    <property type="molecule type" value="Genomic_DNA"/>
</dbReference>
<dbReference type="RefSeq" id="WP_168803106.1">
    <property type="nucleotide sequence ID" value="NZ_CP051204.2"/>
</dbReference>
<evidence type="ECO:0000256" key="1">
    <source>
        <dbReference type="SAM" id="Phobius"/>
    </source>
</evidence>
<feature type="transmembrane region" description="Helical" evidence="1">
    <location>
        <begin position="83"/>
        <end position="101"/>
    </location>
</feature>
<keyword evidence="5" id="KW-1185">Reference proteome</keyword>
<feature type="transmembrane region" description="Helical" evidence="1">
    <location>
        <begin position="49"/>
        <end position="71"/>
    </location>
</feature>